<dbReference type="RefSeq" id="XP_006679929.1">
    <property type="nucleotide sequence ID" value="XM_006679866.1"/>
</dbReference>
<dbReference type="Pfam" id="PF25343">
    <property type="entry name" value="PH_UBFD1_C"/>
    <property type="match status" value="1"/>
</dbReference>
<dbReference type="STRING" id="684364.F4P6C0"/>
<dbReference type="Proteomes" id="UP000007241">
    <property type="component" value="Unassembled WGS sequence"/>
</dbReference>
<dbReference type="EMBL" id="GL882886">
    <property type="protein sequence ID" value="EGF79581.1"/>
    <property type="molecule type" value="Genomic_DNA"/>
</dbReference>
<dbReference type="AlphaFoldDB" id="F4P6C0"/>
<proteinExistence type="predicted"/>
<dbReference type="InterPro" id="IPR057455">
    <property type="entry name" value="UBFD1_C"/>
</dbReference>
<feature type="domain" description="Ubiquitin-like" evidence="1">
    <location>
        <begin position="26"/>
        <end position="95"/>
    </location>
</feature>
<dbReference type="GeneID" id="18238929"/>
<sequence>MTGADDIVASKESSINNTDSALSLEPKISIKVAFGKTSHVIPLTGSNLVKDLKLALSELTGIEPSMQKLLFKGVLKDDQTIAEANIKDGSKVMMMASTAKDLLNMATVATTPASPSDFVFAHKTALCTLTEHKKIIDKGKPTDAEKGVCGLHLPIPPRGVSGLLNSRGGKTRLVFRLELDELCISTNDNTQKIPLSSIAKVVCEPIIGHDGYSMMGFQLGPTEKSTYWVYFVPDQFTLHIQQAISW</sequence>
<protein>
    <recommendedName>
        <fullName evidence="1">Ubiquitin-like domain-containing protein</fullName>
    </recommendedName>
</protein>
<gene>
    <name evidence="2" type="ORF">BATDEDRAFT_26023</name>
</gene>
<dbReference type="SMART" id="SM00213">
    <property type="entry name" value="UBQ"/>
    <property type="match status" value="1"/>
</dbReference>
<keyword evidence="3" id="KW-1185">Reference proteome</keyword>
<dbReference type="HOGENOM" id="CLU_079085_1_0_1"/>
<dbReference type="Pfam" id="PF00240">
    <property type="entry name" value="ubiquitin"/>
    <property type="match status" value="1"/>
</dbReference>
<dbReference type="InterPro" id="IPR000626">
    <property type="entry name" value="Ubiquitin-like_dom"/>
</dbReference>
<dbReference type="OrthoDB" id="267397at2759"/>
<organism evidence="2 3">
    <name type="scientific">Batrachochytrium dendrobatidis (strain JAM81 / FGSC 10211)</name>
    <name type="common">Frog chytrid fungus</name>
    <dbReference type="NCBI Taxonomy" id="684364"/>
    <lineage>
        <taxon>Eukaryota</taxon>
        <taxon>Fungi</taxon>
        <taxon>Fungi incertae sedis</taxon>
        <taxon>Chytridiomycota</taxon>
        <taxon>Chytridiomycota incertae sedis</taxon>
        <taxon>Chytridiomycetes</taxon>
        <taxon>Rhizophydiales</taxon>
        <taxon>Rhizophydiales incertae sedis</taxon>
        <taxon>Batrachochytrium</taxon>
    </lineage>
</organism>
<dbReference type="PANTHER" id="PTHR16470">
    <property type="entry name" value="UBIQUITIN DOMAIN-CONTAINING PROTEIN UBFD1"/>
    <property type="match status" value="1"/>
</dbReference>
<dbReference type="InParanoid" id="F4P6C0"/>
<evidence type="ECO:0000313" key="3">
    <source>
        <dbReference type="Proteomes" id="UP000007241"/>
    </source>
</evidence>
<evidence type="ECO:0000259" key="1">
    <source>
        <dbReference type="PROSITE" id="PS50053"/>
    </source>
</evidence>
<name>F4P6C0_BATDJ</name>
<evidence type="ECO:0000313" key="2">
    <source>
        <dbReference type="EMBL" id="EGF79581.1"/>
    </source>
</evidence>
<dbReference type="OMA" id="SEPIKEH"/>
<dbReference type="InterPro" id="IPR029071">
    <property type="entry name" value="Ubiquitin-like_domsf"/>
</dbReference>
<dbReference type="Gene3D" id="3.10.20.90">
    <property type="entry name" value="Phosphatidylinositol 3-kinase Catalytic Subunit, Chain A, domain 1"/>
    <property type="match status" value="1"/>
</dbReference>
<dbReference type="InterPro" id="IPR039120">
    <property type="entry name" value="UBFD1"/>
</dbReference>
<dbReference type="SUPFAM" id="SSF54236">
    <property type="entry name" value="Ubiquitin-like"/>
    <property type="match status" value="1"/>
</dbReference>
<reference evidence="2 3" key="1">
    <citation type="submission" date="2009-12" db="EMBL/GenBank/DDBJ databases">
        <title>The draft genome of Batrachochytrium dendrobatidis.</title>
        <authorList>
            <consortium name="US DOE Joint Genome Institute (JGI-PGF)"/>
            <person name="Kuo A."/>
            <person name="Salamov A."/>
            <person name="Schmutz J."/>
            <person name="Lucas S."/>
            <person name="Pitluck S."/>
            <person name="Rosenblum E."/>
            <person name="Stajich J."/>
            <person name="Eisen M."/>
            <person name="Grigoriev I.V."/>
        </authorList>
    </citation>
    <scope>NUCLEOTIDE SEQUENCE [LARGE SCALE GENOMIC DNA]</scope>
    <source>
        <strain evidence="3">JAM81 / FGSC 10211</strain>
    </source>
</reference>
<dbReference type="PROSITE" id="PS50053">
    <property type="entry name" value="UBIQUITIN_2"/>
    <property type="match status" value="1"/>
</dbReference>
<accession>F4P6C0</accession>
<dbReference type="PANTHER" id="PTHR16470:SF0">
    <property type="entry name" value="UBIQUITIN DOMAIN-CONTAINING PROTEIN UBFD1"/>
    <property type="match status" value="1"/>
</dbReference>